<reference evidence="1 6" key="1">
    <citation type="submission" date="2021-07" db="EMBL/GenBank/DDBJ databases">
        <title>Draft genome sequence of carbapenem-resistant Aeromonas spp. in Japan.</title>
        <authorList>
            <person name="Maehana S."/>
            <person name="Suzuki M."/>
            <person name="Kitasato H."/>
        </authorList>
    </citation>
    <scope>NUCLEOTIDE SEQUENCE [LARGE SCALE GENOMIC DNA]</scope>
    <source>
        <strain evidence="1 6">KAM382</strain>
    </source>
</reference>
<proteinExistence type="predicted"/>
<protein>
    <submittedName>
        <fullName evidence="2">Uncharacterized protein</fullName>
    </submittedName>
</protein>
<evidence type="ECO:0000313" key="4">
    <source>
        <dbReference type="EMBL" id="MDH1898453.1"/>
    </source>
</evidence>
<evidence type="ECO:0000313" key="5">
    <source>
        <dbReference type="EMBL" id="MDX7720869.1"/>
    </source>
</evidence>
<evidence type="ECO:0000313" key="3">
    <source>
        <dbReference type="EMBL" id="MDH1897751.1"/>
    </source>
</evidence>
<dbReference type="Proteomes" id="UP001277183">
    <property type="component" value="Unassembled WGS sequence"/>
</dbReference>
<dbReference type="Proteomes" id="UP000737420">
    <property type="component" value="Unassembled WGS sequence"/>
</dbReference>
<accession>A0A6I4WQU0</accession>
<dbReference type="EMBL" id="JAWZVU010000060">
    <property type="protein sequence ID" value="MDX7720869.1"/>
    <property type="molecule type" value="Genomic_DNA"/>
</dbReference>
<evidence type="ECO:0000313" key="6">
    <source>
        <dbReference type="Proteomes" id="UP000737420"/>
    </source>
</evidence>
<dbReference type="EMBL" id="JAOCFT010000001">
    <property type="protein sequence ID" value="MDH1897751.1"/>
    <property type="molecule type" value="Genomic_DNA"/>
</dbReference>
<dbReference type="AlphaFoldDB" id="A0A6I4WQU0"/>
<reference evidence="5" key="3">
    <citation type="submission" date="2023-11" db="EMBL/GenBank/DDBJ databases">
        <title>WGS of Aeromonas in Northern Israel.</title>
        <authorList>
            <person name="Hershko Y."/>
        </authorList>
    </citation>
    <scope>NUCLEOTIDE SEQUENCE</scope>
    <source>
        <strain evidence="5">77416</strain>
    </source>
</reference>
<comment type="caution">
    <text evidence="2">The sequence shown here is derived from an EMBL/GenBank/DDBJ whole genome shotgun (WGS) entry which is preliminary data.</text>
</comment>
<evidence type="ECO:0000313" key="1">
    <source>
        <dbReference type="EMBL" id="GJB90916.1"/>
    </source>
</evidence>
<dbReference type="Proteomes" id="UP001160758">
    <property type="component" value="Unassembled WGS sequence"/>
</dbReference>
<reference evidence="2" key="2">
    <citation type="submission" date="2022-09" db="EMBL/GenBank/DDBJ databases">
        <title>Intensive care unit water sources are persistently colonized with multi-drug resistant bacteria and are the site of extensive horizontal gene transfer of antibiotic resistance genes.</title>
        <authorList>
            <person name="Diorio-Toth L."/>
        </authorList>
    </citation>
    <scope>NUCLEOTIDE SEQUENCE</scope>
    <source>
        <strain evidence="2">GD03710</strain>
        <strain evidence="3">GD03796</strain>
    </source>
</reference>
<dbReference type="RefSeq" id="WP_005345168.1">
    <property type="nucleotide sequence ID" value="NZ_AP026896.1"/>
</dbReference>
<evidence type="ECO:0000313" key="7">
    <source>
        <dbReference type="Proteomes" id="UP001161704"/>
    </source>
</evidence>
<gene>
    <name evidence="1" type="ORF">KAM382_09770</name>
    <name evidence="3" type="ORF">N5I07_09260</name>
    <name evidence="4" type="ORF">N5I07_12980</name>
    <name evidence="2" type="ORF">N5I20_02390</name>
    <name evidence="5" type="ORF">SJS77_10295</name>
</gene>
<sequence length="47" mass="5057">MNKMILTSVTLVAIAGGTLMIRLIARDKAHAEELAKVLRMPGGATRH</sequence>
<name>A0A6I4WQU0_AERCA</name>
<evidence type="ECO:0000313" key="2">
    <source>
        <dbReference type="EMBL" id="MDH1503911.1"/>
    </source>
</evidence>
<organism evidence="2 7">
    <name type="scientific">Aeromonas caviae</name>
    <name type="common">Aeromonas punctata</name>
    <dbReference type="NCBI Taxonomy" id="648"/>
    <lineage>
        <taxon>Bacteria</taxon>
        <taxon>Pseudomonadati</taxon>
        <taxon>Pseudomonadota</taxon>
        <taxon>Gammaproteobacteria</taxon>
        <taxon>Aeromonadales</taxon>
        <taxon>Aeromonadaceae</taxon>
        <taxon>Aeromonas</taxon>
    </lineage>
</organism>
<dbReference type="EMBL" id="JAOCFT010000001">
    <property type="protein sequence ID" value="MDH1898453.1"/>
    <property type="molecule type" value="Genomic_DNA"/>
</dbReference>
<dbReference type="EMBL" id="BPOP01000006">
    <property type="protein sequence ID" value="GJB90916.1"/>
    <property type="molecule type" value="Genomic_DNA"/>
</dbReference>
<dbReference type="Proteomes" id="UP001161704">
    <property type="component" value="Unassembled WGS sequence"/>
</dbReference>
<dbReference type="EMBL" id="JAOCIZ010000005">
    <property type="protein sequence ID" value="MDH1503911.1"/>
    <property type="molecule type" value="Genomic_DNA"/>
</dbReference>